<comment type="caution">
    <text evidence="1">The sequence shown here is derived from an EMBL/GenBank/DDBJ whole genome shotgun (WGS) entry which is preliminary data.</text>
</comment>
<dbReference type="RefSeq" id="WP_194738386.1">
    <property type="nucleotide sequence ID" value="NZ_JADKYY010000001.1"/>
</dbReference>
<dbReference type="InterPro" id="IPR036249">
    <property type="entry name" value="Thioredoxin-like_sf"/>
</dbReference>
<dbReference type="EMBL" id="JADKYY010000001">
    <property type="protein sequence ID" value="MBF5026463.1"/>
    <property type="molecule type" value="Genomic_DNA"/>
</dbReference>
<dbReference type="AlphaFoldDB" id="A0A930YU86"/>
<sequence>MSFFSNIFSSSKQEPNDDSGTFWNKMCSTQDLQEAVEASHSQTVVIFKHSTRCFISKTVLRQFENQVKNSQSDARFYYLDLLACRDLSNLIASKFAVTHQSPQLLVLKQGKVARHASHQDISLSLVEN</sequence>
<dbReference type="SUPFAM" id="SSF52833">
    <property type="entry name" value="Thioredoxin-like"/>
    <property type="match status" value="1"/>
</dbReference>
<accession>A0A930YU86</accession>
<name>A0A930YU86_9FLAO</name>
<dbReference type="NCBIfam" id="TIGR04019">
    <property type="entry name" value="B_thiol_YtxJ"/>
    <property type="match status" value="1"/>
</dbReference>
<evidence type="ECO:0000313" key="2">
    <source>
        <dbReference type="Proteomes" id="UP000694480"/>
    </source>
</evidence>
<dbReference type="InterPro" id="IPR022551">
    <property type="entry name" value="BrxC"/>
</dbReference>
<organism evidence="1 2">
    <name type="scientific">Planobacterium oryzisoli</name>
    <dbReference type="NCBI Taxonomy" id="2771435"/>
    <lineage>
        <taxon>Bacteria</taxon>
        <taxon>Pseudomonadati</taxon>
        <taxon>Bacteroidota</taxon>
        <taxon>Flavobacteriia</taxon>
        <taxon>Flavobacteriales</taxon>
        <taxon>Weeksellaceae</taxon>
        <taxon>Chryseobacterium group</taxon>
        <taxon>Chryseobacterium</taxon>
    </lineage>
</organism>
<protein>
    <submittedName>
        <fullName evidence="1">Bacillithiol system redox-active protein YtxJ</fullName>
    </submittedName>
</protein>
<dbReference type="Pfam" id="PF11009">
    <property type="entry name" value="BrxC"/>
    <property type="match status" value="1"/>
</dbReference>
<reference evidence="1" key="1">
    <citation type="submission" date="2020-11" db="EMBL/GenBank/DDBJ databases">
        <title>Genome seq and assembly of Planobacterium sp.</title>
        <authorList>
            <person name="Chhetri G."/>
        </authorList>
    </citation>
    <scope>NUCLEOTIDE SEQUENCE</scope>
    <source>
        <strain evidence="1">GCR5</strain>
    </source>
</reference>
<gene>
    <name evidence="1" type="primary">ytxJ</name>
    <name evidence="1" type="ORF">IC612_01465</name>
</gene>
<proteinExistence type="predicted"/>
<keyword evidence="2" id="KW-1185">Reference proteome</keyword>
<evidence type="ECO:0000313" key="1">
    <source>
        <dbReference type="EMBL" id="MBF5026463.1"/>
    </source>
</evidence>
<dbReference type="Proteomes" id="UP000694480">
    <property type="component" value="Unassembled WGS sequence"/>
</dbReference>
<dbReference type="Gene3D" id="3.40.30.10">
    <property type="entry name" value="Glutaredoxin"/>
    <property type="match status" value="1"/>
</dbReference>